<dbReference type="GO" id="GO:0008889">
    <property type="term" value="F:glycerophosphodiester phosphodiesterase activity"/>
    <property type="evidence" value="ECO:0007669"/>
    <property type="project" value="UniProtKB-EC"/>
</dbReference>
<keyword evidence="2" id="KW-0378">Hydrolase</keyword>
<protein>
    <submittedName>
        <fullName evidence="2">Glycerophosphodiester phosphodiesterase</fullName>
        <ecNumber evidence="2">3.1.4.46</ecNumber>
    </submittedName>
</protein>
<feature type="domain" description="GP-PDE" evidence="1">
    <location>
        <begin position="7"/>
        <end position="244"/>
    </location>
</feature>
<evidence type="ECO:0000259" key="1">
    <source>
        <dbReference type="PROSITE" id="PS51704"/>
    </source>
</evidence>
<keyword evidence="3" id="KW-1185">Reference proteome</keyword>
<evidence type="ECO:0000313" key="2">
    <source>
        <dbReference type="EMBL" id="NMM44584.1"/>
    </source>
</evidence>
<dbReference type="SUPFAM" id="SSF51695">
    <property type="entry name" value="PLC-like phosphodiesterases"/>
    <property type="match status" value="1"/>
</dbReference>
<organism evidence="2 3">
    <name type="scientific">Pacificispira spongiicola</name>
    <dbReference type="NCBI Taxonomy" id="2729598"/>
    <lineage>
        <taxon>Bacteria</taxon>
        <taxon>Pseudomonadati</taxon>
        <taxon>Pseudomonadota</taxon>
        <taxon>Alphaproteobacteria</taxon>
        <taxon>Rhodospirillales</taxon>
        <taxon>Rhodospirillaceae</taxon>
        <taxon>Pacificispira</taxon>
    </lineage>
</organism>
<dbReference type="GO" id="GO:0006629">
    <property type="term" value="P:lipid metabolic process"/>
    <property type="evidence" value="ECO:0007669"/>
    <property type="project" value="InterPro"/>
</dbReference>
<dbReference type="AlphaFoldDB" id="A0A7Y0DZR0"/>
<dbReference type="Pfam" id="PF03009">
    <property type="entry name" value="GDPD"/>
    <property type="match status" value="1"/>
</dbReference>
<name>A0A7Y0DZR0_9PROT</name>
<gene>
    <name evidence="2" type="primary">ugpQ</name>
    <name evidence="2" type="ORF">HH303_08835</name>
</gene>
<reference evidence="2 3" key="1">
    <citation type="submission" date="2020-04" db="EMBL/GenBank/DDBJ databases">
        <title>Rhodospirillaceae bacterium KN72 isolated from deep sea.</title>
        <authorList>
            <person name="Zhang D.-C."/>
        </authorList>
    </citation>
    <scope>NUCLEOTIDE SEQUENCE [LARGE SCALE GENOMIC DNA]</scope>
    <source>
        <strain evidence="2 3">KN72</strain>
    </source>
</reference>
<dbReference type="PANTHER" id="PTHR46211">
    <property type="entry name" value="GLYCEROPHOSPHORYL DIESTER PHOSPHODIESTERASE"/>
    <property type="match status" value="1"/>
</dbReference>
<evidence type="ECO:0000313" key="3">
    <source>
        <dbReference type="Proteomes" id="UP000539372"/>
    </source>
</evidence>
<dbReference type="EMBL" id="JABBNT010000002">
    <property type="protein sequence ID" value="NMM44584.1"/>
    <property type="molecule type" value="Genomic_DNA"/>
</dbReference>
<dbReference type="Proteomes" id="UP000539372">
    <property type="component" value="Unassembled WGS sequence"/>
</dbReference>
<dbReference type="Gene3D" id="3.20.20.190">
    <property type="entry name" value="Phosphatidylinositol (PI) phosphodiesterase"/>
    <property type="match status" value="1"/>
</dbReference>
<dbReference type="PROSITE" id="PS51704">
    <property type="entry name" value="GP_PDE"/>
    <property type="match status" value="1"/>
</dbReference>
<comment type="caution">
    <text evidence="2">The sequence shown here is derived from an EMBL/GenBank/DDBJ whole genome shotgun (WGS) entry which is preliminary data.</text>
</comment>
<sequence length="244" mass="26192">MTRSDLPRLIGHRGAAGLAPENTMAAFRAAHAAGCRWVEFDCMLTRDGEIVVHHDDAIDRTTNGTGLMSDIDLAALKTLDAGAWFDPAFAGQRVPTLAEIVALLAELGMGANVEIKPVTGHETETGIAVARFLTASWPENLPPPVVSSFSLAALDAARREGPGLDIAILWEDVPGDWHDHHIRLKASAVHTDAARVSDASIAAFRDADIPFRCYTVNDPDRASALFAKGCQSVFTDFPDRLAQV</sequence>
<dbReference type="PANTHER" id="PTHR46211:SF1">
    <property type="entry name" value="GLYCEROPHOSPHODIESTER PHOSPHODIESTERASE, CYTOPLASMIC"/>
    <property type="match status" value="1"/>
</dbReference>
<dbReference type="RefSeq" id="WP_169624882.1">
    <property type="nucleotide sequence ID" value="NZ_JABBNT010000002.1"/>
</dbReference>
<accession>A0A7Y0DZR0</accession>
<dbReference type="EC" id="3.1.4.46" evidence="2"/>
<dbReference type="PROSITE" id="PS50007">
    <property type="entry name" value="PIPLC_X_DOMAIN"/>
    <property type="match status" value="1"/>
</dbReference>
<dbReference type="InterPro" id="IPR017946">
    <property type="entry name" value="PLC-like_Pdiesterase_TIM-brl"/>
</dbReference>
<proteinExistence type="predicted"/>
<dbReference type="InterPro" id="IPR030395">
    <property type="entry name" value="GP_PDE_dom"/>
</dbReference>